<dbReference type="NCBIfam" id="NF033525">
    <property type="entry name" value="lasso_albusnod"/>
    <property type="match status" value="1"/>
</dbReference>
<evidence type="ECO:0000256" key="1">
    <source>
        <dbReference type="SAM" id="MobiDB-lite"/>
    </source>
</evidence>
<accession>A0ABS0NRD7</accession>
<feature type="compositionally biased region" description="Basic and acidic residues" evidence="1">
    <location>
        <begin position="33"/>
        <end position="42"/>
    </location>
</feature>
<proteinExistence type="predicted"/>
<dbReference type="EMBL" id="JACYXC010000001">
    <property type="protein sequence ID" value="MBH5337770.1"/>
    <property type="molecule type" value="Genomic_DNA"/>
</dbReference>
<feature type="region of interest" description="Disordered" evidence="1">
    <location>
        <begin position="1"/>
        <end position="42"/>
    </location>
</feature>
<organism evidence="2 3">
    <name type="scientific">Streptomyces pactum</name>
    <dbReference type="NCBI Taxonomy" id="68249"/>
    <lineage>
        <taxon>Bacteria</taxon>
        <taxon>Bacillati</taxon>
        <taxon>Actinomycetota</taxon>
        <taxon>Actinomycetes</taxon>
        <taxon>Kitasatosporales</taxon>
        <taxon>Streptomycetaceae</taxon>
        <taxon>Streptomyces</taxon>
    </lineage>
</organism>
<name>A0ABS0NRD7_9ACTN</name>
<reference evidence="2 3" key="1">
    <citation type="submission" date="2020-09" db="EMBL/GenBank/DDBJ databases">
        <title>Biosynthesis of the nuclear factor of activated T cells inhibitor NFAT-133 and its congeners in Streptomyces pactum.</title>
        <authorList>
            <person name="Zhou W."/>
            <person name="Posri P."/>
            <person name="Abugrain M.E."/>
            <person name="Weisberg A.J."/>
            <person name="Chang J.H."/>
            <person name="Mahmud T."/>
        </authorList>
    </citation>
    <scope>NUCLEOTIDE SEQUENCE [LARGE SCALE GENOMIC DNA]</scope>
    <source>
        <strain evidence="2 3">ATCC 27456</strain>
    </source>
</reference>
<evidence type="ECO:0000313" key="3">
    <source>
        <dbReference type="Proteomes" id="UP000807371"/>
    </source>
</evidence>
<sequence>MEDRSQLDTEPVEEVVSLEDATLLTKGNTDTSVENKRSPYGA</sequence>
<dbReference type="RefSeq" id="WP_197991012.1">
    <property type="nucleotide sequence ID" value="NZ_JACYXC010000001.1"/>
</dbReference>
<dbReference type="Proteomes" id="UP000807371">
    <property type="component" value="Unassembled WGS sequence"/>
</dbReference>
<evidence type="ECO:0000313" key="2">
    <source>
        <dbReference type="EMBL" id="MBH5337770.1"/>
    </source>
</evidence>
<gene>
    <name evidence="2" type="ORF">IHE55_24540</name>
</gene>
<comment type="caution">
    <text evidence="2">The sequence shown here is derived from an EMBL/GenBank/DDBJ whole genome shotgun (WGS) entry which is preliminary data.</text>
</comment>
<protein>
    <submittedName>
        <fullName evidence="2">Albusnodin family lasso peptide</fullName>
    </submittedName>
</protein>
<keyword evidence="3" id="KW-1185">Reference proteome</keyword>